<feature type="compositionally biased region" description="Polar residues" evidence="1">
    <location>
        <begin position="536"/>
        <end position="551"/>
    </location>
</feature>
<feature type="region of interest" description="Disordered" evidence="1">
    <location>
        <begin position="523"/>
        <end position="560"/>
    </location>
</feature>
<feature type="region of interest" description="Disordered" evidence="1">
    <location>
        <begin position="831"/>
        <end position="850"/>
    </location>
</feature>
<feature type="compositionally biased region" description="Polar residues" evidence="1">
    <location>
        <begin position="300"/>
        <end position="311"/>
    </location>
</feature>
<feature type="compositionally biased region" description="Low complexity" evidence="1">
    <location>
        <begin position="1356"/>
        <end position="1372"/>
    </location>
</feature>
<feature type="compositionally biased region" description="Basic and acidic residues" evidence="1">
    <location>
        <begin position="288"/>
        <end position="297"/>
    </location>
</feature>
<feature type="region of interest" description="Disordered" evidence="1">
    <location>
        <begin position="445"/>
        <end position="490"/>
    </location>
</feature>
<feature type="compositionally biased region" description="Polar residues" evidence="1">
    <location>
        <begin position="464"/>
        <end position="479"/>
    </location>
</feature>
<feature type="region of interest" description="Disordered" evidence="1">
    <location>
        <begin position="280"/>
        <end position="389"/>
    </location>
</feature>
<keyword evidence="3" id="KW-1185">Reference proteome</keyword>
<evidence type="ECO:0000313" key="2">
    <source>
        <dbReference type="EMBL" id="KAK3232702.1"/>
    </source>
</evidence>
<feature type="region of interest" description="Disordered" evidence="1">
    <location>
        <begin position="1"/>
        <end position="42"/>
    </location>
</feature>
<dbReference type="Proteomes" id="UP001190700">
    <property type="component" value="Unassembled WGS sequence"/>
</dbReference>
<feature type="region of interest" description="Disordered" evidence="1">
    <location>
        <begin position="716"/>
        <end position="737"/>
    </location>
</feature>
<proteinExistence type="predicted"/>
<sequence length="1394" mass="137149">MDAGGGIGPSAKGRRHSLRQGTPYSRPSVQAGSPQGPTDVPAQDSLLRTTLTTPLRVAGAVLGRVPLLNRIWSTPHKQTVPEDLPGEENAPQPTHFDLTAADEENVAAFREVHTPGPVAAEAVSSPAPVRQQDLGTDPVLTALSGKRITREEFKKYISALEQSVDDKNECEQDGATIPLLTPTPYNPGGFSSPRTLAGRSLSQTDLPTQDGPEMETPYAAVRALMRNRRGGLSAAGRVGAISSPSARYGMYEDHARAPPSSKGVAVSRARLTPFARTRVPFTPQSVPDRQRTTHADTYRASPSTARTSTKPVWTPMRGSLKRARAADAGPEMSLPPSSLRRISDTPASTSDVRHTPTAGRGVRFDDPPAQDFATPMAASRTPGPPATTNTAKRILATLDRLAEPRPTTSSGSPAPLNLSASLSSAATGNLKSPLAAPPLFLPPPPMSSLPDLQSSRPLLPAPTSMASNVSSSLQPSQATPKPLREESAAFGKPSAKELFTSASKAPATEMSSPFAPFAVKAAADPPSAKPSVPSIFTESMSSTIPKPSFTNPPLKAPEANSSALFGAPATADVDLLENEPEPTFSFADAENGNRPFEAAAKAVSAQVTGVQVTAAVPTFSFGDEAPTEPAVEAPRPPKPAAAVGTAALLAQALGGTSSTSSAAGGESGLLDFLGGGKKAPATSAAPVANMWDTSFLQKNQKENEEGQKLIEEEIKKASGGSSAGTAPPPAGIKFGAPATSAAPVANMWDSSFLQKNQKENEEGQKLIEEEIKKASGGGEPHSSEGGFKFGLPAGAPAAPIFGAPTSAPVAPMTFGAAAPSAASATPITFGAPSGSSSSLGATTPLPTSEASTASTAFPAFKPPAAATPSFAGAASTPSSSAVLSFGAAAPAFDPRVPVFDAPASEPGSTSAPIFGVAPASSGPLTFGAPPPAAGEAAEAKPAGLSFGASAAASASAITFGAPAASAGGQGSGAAALFGGSAPAASPFAFGAASDAAPATFGGLPSAATPAAAPTFGQPASGDVAGVAASAPAFAASSGMFSFGASAADAPAANVFGGRAPATPSSIDARVAASTPAFGTSAPAFGASAPAAAPVFGASAPTTPAFGTSAPAFGASAPTAAPVFGTSAPAATPAFGTSAPVFGASAPVAETIFGSGSSAMPGFGAAQSAPAQPLAFNFGGSSATEAPAAPGGFGFGGSAASPAPAMFPFGSTSAPASAPAAAPFNFGAAAETPSSTFGAPSPSGPAFNFGGSVPPPAHAGAVFGATMDTPAAAAPPTPFAFGGSQGAPSSMAFGSTGGAEMGGMPAGGMVFGAAAAANPFPPSPVPGFGAAAPAQNPPMMFGAQAPPSPAFPGGGPPASFANTPAPGGFSMGSSGDGDGGTGGKRNRKLVRRPKK</sequence>
<evidence type="ECO:0000313" key="3">
    <source>
        <dbReference type="Proteomes" id="UP001190700"/>
    </source>
</evidence>
<feature type="compositionally biased region" description="Polar residues" evidence="1">
    <location>
        <begin position="19"/>
        <end position="36"/>
    </location>
</feature>
<dbReference type="EMBL" id="LGRX02035925">
    <property type="protein sequence ID" value="KAK3232702.1"/>
    <property type="molecule type" value="Genomic_DNA"/>
</dbReference>
<protein>
    <submittedName>
        <fullName evidence="2">Uncharacterized protein</fullName>
    </submittedName>
</protein>
<reference evidence="2 3" key="1">
    <citation type="journal article" date="2015" name="Genome Biol. Evol.">
        <title>Comparative Genomics of a Bacterivorous Green Alga Reveals Evolutionary Causalities and Consequences of Phago-Mixotrophic Mode of Nutrition.</title>
        <authorList>
            <person name="Burns J.A."/>
            <person name="Paasch A."/>
            <person name="Narechania A."/>
            <person name="Kim E."/>
        </authorList>
    </citation>
    <scope>NUCLEOTIDE SEQUENCE [LARGE SCALE GENOMIC DNA]</scope>
    <source>
        <strain evidence="2 3">PLY_AMNH</strain>
    </source>
</reference>
<gene>
    <name evidence="2" type="ORF">CYMTET_56960</name>
</gene>
<feature type="compositionally biased region" description="Basic residues" evidence="1">
    <location>
        <begin position="1383"/>
        <end position="1394"/>
    </location>
</feature>
<evidence type="ECO:0000256" key="1">
    <source>
        <dbReference type="SAM" id="MobiDB-lite"/>
    </source>
</evidence>
<comment type="caution">
    <text evidence="2">The sequence shown here is derived from an EMBL/GenBank/DDBJ whole genome shotgun (WGS) entry which is preliminary data.</text>
</comment>
<name>A0AAE0EM16_9CHLO</name>
<organism evidence="2 3">
    <name type="scientific">Cymbomonas tetramitiformis</name>
    <dbReference type="NCBI Taxonomy" id="36881"/>
    <lineage>
        <taxon>Eukaryota</taxon>
        <taxon>Viridiplantae</taxon>
        <taxon>Chlorophyta</taxon>
        <taxon>Pyramimonadophyceae</taxon>
        <taxon>Pyramimonadales</taxon>
        <taxon>Pyramimonadaceae</taxon>
        <taxon>Cymbomonas</taxon>
    </lineage>
</organism>
<feature type="compositionally biased region" description="Low complexity" evidence="1">
    <location>
        <begin position="523"/>
        <end position="534"/>
    </location>
</feature>
<feature type="compositionally biased region" description="Gly residues" evidence="1">
    <location>
        <begin position="1373"/>
        <end position="1382"/>
    </location>
</feature>
<accession>A0AAE0EM16</accession>
<feature type="region of interest" description="Disordered" evidence="1">
    <location>
        <begin position="1337"/>
        <end position="1394"/>
    </location>
</feature>